<comment type="catalytic activity">
    <reaction evidence="13">
        <text>L-threonyl-[protein] + ATP = O-phospho-L-threonyl-[protein] + ADP + H(+)</text>
        <dbReference type="Rhea" id="RHEA:46608"/>
        <dbReference type="Rhea" id="RHEA-COMP:11060"/>
        <dbReference type="Rhea" id="RHEA-COMP:11605"/>
        <dbReference type="ChEBI" id="CHEBI:15378"/>
        <dbReference type="ChEBI" id="CHEBI:30013"/>
        <dbReference type="ChEBI" id="CHEBI:30616"/>
        <dbReference type="ChEBI" id="CHEBI:61977"/>
        <dbReference type="ChEBI" id="CHEBI:456216"/>
        <dbReference type="EC" id="2.7.11.1"/>
    </reaction>
</comment>
<keyword evidence="8 15" id="KW-0547">Nucleotide-binding</keyword>
<keyword evidence="10 15" id="KW-0067">ATP-binding</keyword>
<feature type="binding site" evidence="15">
    <location>
        <position position="817"/>
    </location>
    <ligand>
        <name>ATP</name>
        <dbReference type="ChEBI" id="CHEBI:30616"/>
    </ligand>
</feature>
<feature type="transmembrane region" description="Helical" evidence="16">
    <location>
        <begin position="120"/>
        <end position="140"/>
    </location>
</feature>
<feature type="transmembrane region" description="Helical" evidence="16">
    <location>
        <begin position="171"/>
        <end position="195"/>
    </location>
</feature>
<keyword evidence="5" id="KW-0808">Transferase</keyword>
<dbReference type="SUPFAM" id="SSF56112">
    <property type="entry name" value="Protein kinase-like (PK-like)"/>
    <property type="match status" value="1"/>
</dbReference>
<keyword evidence="7" id="KW-0677">Repeat</keyword>
<evidence type="ECO:0000256" key="10">
    <source>
        <dbReference type="ARBA" id="ARBA00022840"/>
    </source>
</evidence>
<feature type="transmembrane region" description="Helical" evidence="16">
    <location>
        <begin position="53"/>
        <end position="79"/>
    </location>
</feature>
<evidence type="ECO:0000256" key="3">
    <source>
        <dbReference type="ARBA" id="ARBA00022527"/>
    </source>
</evidence>
<accession>A0ABM4VGD8</accession>
<reference evidence="18" key="1">
    <citation type="journal article" date="2025" name="Foods">
        <title>Unveiling the Microbial Signatures of Arabica Coffee Cherries: Insights into Ripeness Specific Diversity, Functional Traits, and Implications for Quality and Safety.</title>
        <authorList>
            <consortium name="RefSeq"/>
            <person name="Tenea G.N."/>
            <person name="Cifuentes V."/>
            <person name="Reyes P."/>
            <person name="Cevallos-Vallejos M."/>
        </authorList>
    </citation>
    <scope>NUCLEOTIDE SEQUENCE [LARGE SCALE GENOMIC DNA]</scope>
</reference>
<evidence type="ECO:0000256" key="2">
    <source>
        <dbReference type="ARBA" id="ARBA00012513"/>
    </source>
</evidence>
<evidence type="ECO:0000256" key="11">
    <source>
        <dbReference type="ARBA" id="ARBA00022989"/>
    </source>
</evidence>
<feature type="transmembrane region" description="Helical" evidence="16">
    <location>
        <begin position="20"/>
        <end position="41"/>
    </location>
</feature>
<organism evidence="18 19">
    <name type="scientific">Coffea arabica</name>
    <name type="common">Arabian coffee</name>
    <dbReference type="NCBI Taxonomy" id="13443"/>
    <lineage>
        <taxon>Eukaryota</taxon>
        <taxon>Viridiplantae</taxon>
        <taxon>Streptophyta</taxon>
        <taxon>Embryophyta</taxon>
        <taxon>Tracheophyta</taxon>
        <taxon>Spermatophyta</taxon>
        <taxon>Magnoliopsida</taxon>
        <taxon>eudicotyledons</taxon>
        <taxon>Gunneridae</taxon>
        <taxon>Pentapetalae</taxon>
        <taxon>asterids</taxon>
        <taxon>lamiids</taxon>
        <taxon>Gentianales</taxon>
        <taxon>Rubiaceae</taxon>
        <taxon>Ixoroideae</taxon>
        <taxon>Gardenieae complex</taxon>
        <taxon>Bertiereae - Coffeeae clade</taxon>
        <taxon>Coffeeae</taxon>
        <taxon>Coffea</taxon>
    </lineage>
</organism>
<proteinExistence type="predicted"/>
<keyword evidence="9" id="KW-0418">Kinase</keyword>
<dbReference type="PANTHER" id="PTHR45631">
    <property type="entry name" value="OS07G0107800 PROTEIN-RELATED"/>
    <property type="match status" value="1"/>
</dbReference>
<evidence type="ECO:0000313" key="19">
    <source>
        <dbReference type="RefSeq" id="XP_071918601.1"/>
    </source>
</evidence>
<dbReference type="Pfam" id="PF00560">
    <property type="entry name" value="LRR_1"/>
    <property type="match status" value="1"/>
</dbReference>
<evidence type="ECO:0000256" key="7">
    <source>
        <dbReference type="ARBA" id="ARBA00022737"/>
    </source>
</evidence>
<keyword evidence="18" id="KW-1185">Reference proteome</keyword>
<dbReference type="Gene3D" id="1.10.510.10">
    <property type="entry name" value="Transferase(Phosphotransferase) domain 1"/>
    <property type="match status" value="1"/>
</dbReference>
<evidence type="ECO:0000256" key="9">
    <source>
        <dbReference type="ARBA" id="ARBA00022777"/>
    </source>
</evidence>
<comment type="catalytic activity">
    <reaction evidence="14">
        <text>L-seryl-[protein] + ATP = O-phospho-L-seryl-[protein] + ADP + H(+)</text>
        <dbReference type="Rhea" id="RHEA:17989"/>
        <dbReference type="Rhea" id="RHEA-COMP:9863"/>
        <dbReference type="Rhea" id="RHEA-COMP:11604"/>
        <dbReference type="ChEBI" id="CHEBI:15378"/>
        <dbReference type="ChEBI" id="CHEBI:29999"/>
        <dbReference type="ChEBI" id="CHEBI:30616"/>
        <dbReference type="ChEBI" id="CHEBI:83421"/>
        <dbReference type="ChEBI" id="CHEBI:456216"/>
        <dbReference type="EC" id="2.7.11.1"/>
    </reaction>
</comment>
<feature type="transmembrane region" description="Helical" evidence="16">
    <location>
        <begin position="91"/>
        <end position="113"/>
    </location>
</feature>
<dbReference type="Proteomes" id="UP001652660">
    <property type="component" value="Chromosome 1e"/>
</dbReference>
<evidence type="ECO:0000256" key="13">
    <source>
        <dbReference type="ARBA" id="ARBA00047899"/>
    </source>
</evidence>
<keyword evidence="3" id="KW-0723">Serine/threonine-protein kinase</keyword>
<dbReference type="RefSeq" id="XP_071918601.1">
    <property type="nucleotide sequence ID" value="XM_072062500.1"/>
</dbReference>
<dbReference type="PROSITE" id="PS00107">
    <property type="entry name" value="PROTEIN_KINASE_ATP"/>
    <property type="match status" value="1"/>
</dbReference>
<dbReference type="EC" id="2.7.11.1" evidence="2"/>
<dbReference type="InterPro" id="IPR011009">
    <property type="entry name" value="Kinase-like_dom_sf"/>
</dbReference>
<dbReference type="InterPro" id="IPR032675">
    <property type="entry name" value="LRR_dom_sf"/>
</dbReference>
<evidence type="ECO:0000256" key="15">
    <source>
        <dbReference type="PROSITE-ProRule" id="PRU10141"/>
    </source>
</evidence>
<name>A0ABM4VGD8_COFAR</name>
<evidence type="ECO:0000256" key="14">
    <source>
        <dbReference type="ARBA" id="ARBA00048679"/>
    </source>
</evidence>
<comment type="subcellular location">
    <subcellularLocation>
        <location evidence="1">Membrane</location>
        <topology evidence="1">Single-pass membrane protein</topology>
    </subcellularLocation>
</comment>
<evidence type="ECO:0000259" key="17">
    <source>
        <dbReference type="PROSITE" id="PS50011"/>
    </source>
</evidence>
<dbReference type="InterPro" id="IPR001611">
    <property type="entry name" value="Leu-rich_rpt"/>
</dbReference>
<evidence type="ECO:0000256" key="16">
    <source>
        <dbReference type="SAM" id="Phobius"/>
    </source>
</evidence>
<dbReference type="PROSITE" id="PS51450">
    <property type="entry name" value="LRR"/>
    <property type="match status" value="1"/>
</dbReference>
<gene>
    <name evidence="19" type="primary">LOC113713882</name>
</gene>
<dbReference type="PROSITE" id="PS50011">
    <property type="entry name" value="PROTEIN_KINASE_DOM"/>
    <property type="match status" value="1"/>
</dbReference>
<dbReference type="Gene3D" id="2.60.120.430">
    <property type="entry name" value="Galactose-binding lectin"/>
    <property type="match status" value="1"/>
</dbReference>
<evidence type="ECO:0000256" key="8">
    <source>
        <dbReference type="ARBA" id="ARBA00022741"/>
    </source>
</evidence>
<dbReference type="PROSITE" id="PS00108">
    <property type="entry name" value="PROTEIN_KINASE_ST"/>
    <property type="match status" value="1"/>
</dbReference>
<sequence length="1075" mass="118659">MECPSGKGGGGQDVALEISLYLHGLMMWSVYHCFVGCLSPFDFCLKSNACQLTVTMIIIVIRHQTSLPLCPSLITLVLYSSPGVTNSLSPTFTLCNIVNVTPYTLLNCCFVTLPPTKHSLLFFFLLSLIITAFFFCPRILPWSSLFATSLHELEPGKHKRKNLDSVSTSGALFMELLSCCWLWLLLLSGIVEIAFCDQDGFLSLSCGGTVSYVDSSNISWIPDTAYTNAGNMSTVVYLDGSSSSQIPVRFFPDSLGTKCYRLPTKNVSSLVLVRTQFVYKNYDGLNKPPAFSVSLGRAMTTTVNLAKTDPWVEEFIWPVDKDTLPLCFYSIPEGGFPIISSLELRPLPQGAYNSGLADFTSKLLRKSYRINTGYIDGSLRYPLDQYDRIWDADEDFSPHHVSTAFDIQNNFNLSNLKETPPIAVLQSARVLARWADLTYNLPIDGLGDYYVVLYFAGILPVSPAFDVLINGEVVQSNYTVKRWDANALFFTMRGINWLNITLKSISYYPLINALEVYEILDIPLETSSTTVSALQVIQQSTGLDLGWQEDPCSPKSWEHIECEGNLVTSLELSSMKMRSISPTFGDLLDLKVLDLSNASLAGEIQYLGSLQNLEKLNLSFNQLSSFGSELEDLMNLQVLDLQNNSLLGAVPDSLGELKELHLLNLENNELQGPLPQSLNRESLEVRASGNLCLSFSTSSCTDISGTIETPQVTVLTPSKNKGHKHIAVILGSVGGVALAFSAMAISVLLFTRRKKPESSSKPILDAGVDIRNWNAARVFSYKEIKAATNNFKEVIGRGSFGMVYLGKLPDGKLVAVKVRFDRTQLGAESFINEVSLLSQIRHQSLVTLEGFCHESKQQILVYEYLPGGSLSDNLHGVNSKRITLSWVRRLKIAVDAAKGLDYLHNGSDPRIIHRDVKSSNILLDSEMNAKVSDFGLSKQMTQGDATHVTTAVKGTAGYLDPEYYSSRQLTEKSDVYSFGVVLLELICGREPLTHSGSPDSYNLVLWAKPYLQAGAFEIVDESMKGTFDAESMRRAALIASRSVERDALRRPSIAEVLAELKEAYSIQLSHLAAIV</sequence>
<dbReference type="Gene3D" id="3.80.10.10">
    <property type="entry name" value="Ribonuclease Inhibitor"/>
    <property type="match status" value="1"/>
</dbReference>
<keyword evidence="6 16" id="KW-0812">Transmembrane</keyword>
<keyword evidence="4" id="KW-0433">Leucine-rich repeat</keyword>
<dbReference type="InterPro" id="IPR001245">
    <property type="entry name" value="Ser-Thr/Tyr_kinase_cat_dom"/>
</dbReference>
<dbReference type="InterPro" id="IPR024788">
    <property type="entry name" value="Malectin-like_Carb-bd_dom"/>
</dbReference>
<dbReference type="SUPFAM" id="SSF52058">
    <property type="entry name" value="L domain-like"/>
    <property type="match status" value="1"/>
</dbReference>
<dbReference type="InterPro" id="IPR008271">
    <property type="entry name" value="Ser/Thr_kinase_AS"/>
</dbReference>
<feature type="domain" description="Protein kinase" evidence="17">
    <location>
        <begin position="789"/>
        <end position="1065"/>
    </location>
</feature>
<keyword evidence="12 16" id="KW-0472">Membrane</keyword>
<dbReference type="InterPro" id="IPR000719">
    <property type="entry name" value="Prot_kinase_dom"/>
</dbReference>
<reference evidence="19" key="2">
    <citation type="submission" date="2025-08" db="UniProtKB">
        <authorList>
            <consortium name="RefSeq"/>
        </authorList>
    </citation>
    <scope>IDENTIFICATION</scope>
    <source>
        <tissue evidence="19">Leaves</tissue>
    </source>
</reference>
<feature type="transmembrane region" description="Helical" evidence="16">
    <location>
        <begin position="726"/>
        <end position="750"/>
    </location>
</feature>
<dbReference type="Gene3D" id="3.30.200.20">
    <property type="entry name" value="Phosphorylase Kinase, domain 1"/>
    <property type="match status" value="1"/>
</dbReference>
<dbReference type="GeneID" id="113713882"/>
<evidence type="ECO:0000313" key="18">
    <source>
        <dbReference type="Proteomes" id="UP001652660"/>
    </source>
</evidence>
<dbReference type="Pfam" id="PF07714">
    <property type="entry name" value="PK_Tyr_Ser-Thr"/>
    <property type="match status" value="1"/>
</dbReference>
<dbReference type="CDD" id="cd14066">
    <property type="entry name" value="STKc_IRAK"/>
    <property type="match status" value="1"/>
</dbReference>
<evidence type="ECO:0000256" key="5">
    <source>
        <dbReference type="ARBA" id="ARBA00022679"/>
    </source>
</evidence>
<evidence type="ECO:0000256" key="6">
    <source>
        <dbReference type="ARBA" id="ARBA00022692"/>
    </source>
</evidence>
<dbReference type="InterPro" id="IPR017441">
    <property type="entry name" value="Protein_kinase_ATP_BS"/>
</dbReference>
<evidence type="ECO:0000256" key="1">
    <source>
        <dbReference type="ARBA" id="ARBA00004167"/>
    </source>
</evidence>
<dbReference type="Pfam" id="PF12819">
    <property type="entry name" value="Malectin_like"/>
    <property type="match status" value="1"/>
</dbReference>
<dbReference type="SMART" id="SM00220">
    <property type="entry name" value="S_TKc"/>
    <property type="match status" value="1"/>
</dbReference>
<dbReference type="PANTHER" id="PTHR45631:SF21">
    <property type="entry name" value="PROTEIN KINASE DOMAIN-CONTAINING PROTEIN"/>
    <property type="match status" value="1"/>
</dbReference>
<keyword evidence="11 16" id="KW-1133">Transmembrane helix</keyword>
<evidence type="ECO:0000256" key="4">
    <source>
        <dbReference type="ARBA" id="ARBA00022614"/>
    </source>
</evidence>
<evidence type="ECO:0000256" key="12">
    <source>
        <dbReference type="ARBA" id="ARBA00023136"/>
    </source>
</evidence>
<protein>
    <recommendedName>
        <fullName evidence="2">non-specific serine/threonine protein kinase</fullName>
        <ecNumber evidence="2">2.7.11.1</ecNumber>
    </recommendedName>
</protein>